<protein>
    <submittedName>
        <fullName evidence="2">Uncharacterized protein</fullName>
    </submittedName>
</protein>
<feature type="transmembrane region" description="Helical" evidence="1">
    <location>
        <begin position="44"/>
        <end position="63"/>
    </location>
</feature>
<keyword evidence="3" id="KW-1185">Reference proteome</keyword>
<evidence type="ECO:0000313" key="3">
    <source>
        <dbReference type="Proteomes" id="UP000008063"/>
    </source>
</evidence>
<dbReference type="InParanoid" id="F8Q1I7"/>
<dbReference type="HOGENOM" id="CLU_2832761_0_0_1"/>
<organism evidence="3">
    <name type="scientific">Serpula lacrymans var. lacrymans (strain S7.3)</name>
    <name type="common">Dry rot fungus</name>
    <dbReference type="NCBI Taxonomy" id="936435"/>
    <lineage>
        <taxon>Eukaryota</taxon>
        <taxon>Fungi</taxon>
        <taxon>Dikarya</taxon>
        <taxon>Basidiomycota</taxon>
        <taxon>Agaricomycotina</taxon>
        <taxon>Agaricomycetes</taxon>
        <taxon>Agaricomycetidae</taxon>
        <taxon>Boletales</taxon>
        <taxon>Coniophorineae</taxon>
        <taxon>Serpulaceae</taxon>
        <taxon>Serpula</taxon>
    </lineage>
</organism>
<dbReference type="AlphaFoldDB" id="F8Q1I7"/>
<gene>
    <name evidence="2" type="ORF">SERLA73DRAFT_183065</name>
</gene>
<name>F8Q1I7_SERL3</name>
<reference evidence="3" key="1">
    <citation type="journal article" date="2011" name="Science">
        <title>The plant cell wall-decomposing machinery underlies the functional diversity of forest fungi.</title>
        <authorList>
            <person name="Eastwood D.C."/>
            <person name="Floudas D."/>
            <person name="Binder M."/>
            <person name="Majcherczyk A."/>
            <person name="Schneider P."/>
            <person name="Aerts A."/>
            <person name="Asiegbu F.O."/>
            <person name="Baker S.E."/>
            <person name="Barry K."/>
            <person name="Bendiksby M."/>
            <person name="Blumentritt M."/>
            <person name="Coutinho P.M."/>
            <person name="Cullen D."/>
            <person name="de Vries R.P."/>
            <person name="Gathman A."/>
            <person name="Goodell B."/>
            <person name="Henrissat B."/>
            <person name="Ihrmark K."/>
            <person name="Kauserud H."/>
            <person name="Kohler A."/>
            <person name="LaButti K."/>
            <person name="Lapidus A."/>
            <person name="Lavin J.L."/>
            <person name="Lee Y.-H."/>
            <person name="Lindquist E."/>
            <person name="Lilly W."/>
            <person name="Lucas S."/>
            <person name="Morin E."/>
            <person name="Murat C."/>
            <person name="Oguiza J.A."/>
            <person name="Park J."/>
            <person name="Pisabarro A.G."/>
            <person name="Riley R."/>
            <person name="Rosling A."/>
            <person name="Salamov A."/>
            <person name="Schmidt O."/>
            <person name="Schmutz J."/>
            <person name="Skrede I."/>
            <person name="Stenlid J."/>
            <person name="Wiebenga A."/>
            <person name="Xie X."/>
            <person name="Kuees U."/>
            <person name="Hibbett D.S."/>
            <person name="Hoffmeister D."/>
            <person name="Hoegberg N."/>
            <person name="Martin F."/>
            <person name="Grigoriev I.V."/>
            <person name="Watkinson S.C."/>
        </authorList>
    </citation>
    <scope>NUCLEOTIDE SEQUENCE [LARGE SCALE GENOMIC DNA]</scope>
    <source>
        <strain evidence="3">strain S7.3</strain>
    </source>
</reference>
<keyword evidence="1" id="KW-0472">Membrane</keyword>
<dbReference type="EMBL" id="GL945481">
    <property type="protein sequence ID" value="EGN98165.1"/>
    <property type="molecule type" value="Genomic_DNA"/>
</dbReference>
<feature type="transmembrane region" description="Helical" evidence="1">
    <location>
        <begin position="21"/>
        <end position="38"/>
    </location>
</feature>
<dbReference type="Proteomes" id="UP000008063">
    <property type="component" value="Unassembled WGS sequence"/>
</dbReference>
<keyword evidence="1" id="KW-1133">Transmembrane helix</keyword>
<sequence length="66" mass="7405">MQTTRLLFRNKSASEFKKTKLLLAMLIELTFEAGMVASGATLPLVELITAIDLFLIFQILFTLQTV</sequence>
<accession>F8Q1I7</accession>
<evidence type="ECO:0000313" key="2">
    <source>
        <dbReference type="EMBL" id="EGN98165.1"/>
    </source>
</evidence>
<evidence type="ECO:0000256" key="1">
    <source>
        <dbReference type="SAM" id="Phobius"/>
    </source>
</evidence>
<keyword evidence="1" id="KW-0812">Transmembrane</keyword>
<proteinExistence type="predicted"/>